<dbReference type="InterPro" id="IPR041891">
    <property type="entry name" value="Alpha_CA_prokaryot-like"/>
</dbReference>
<dbReference type="PROSITE" id="PS00162">
    <property type="entry name" value="ALPHA_CA_1"/>
    <property type="match status" value="1"/>
</dbReference>
<dbReference type="InterPro" id="IPR018338">
    <property type="entry name" value="Carbonic_anhydrase_a-class_CS"/>
</dbReference>
<name>A0AAE1R3I5_9SOLA</name>
<dbReference type="GO" id="GO:0006730">
    <property type="term" value="P:one-carbon metabolic process"/>
    <property type="evidence" value="ECO:0007669"/>
    <property type="project" value="TreeGrafter"/>
</dbReference>
<dbReference type="Pfam" id="PF00194">
    <property type="entry name" value="Carb_anhydrase"/>
    <property type="match status" value="1"/>
</dbReference>
<dbReference type="SMART" id="SM01057">
    <property type="entry name" value="Carb_anhydrase"/>
    <property type="match status" value="1"/>
</dbReference>
<protein>
    <recommendedName>
        <fullName evidence="2 6">Carbonic anhydrase</fullName>
        <ecNumber evidence="2 6">4.2.1.1</ecNumber>
    </recommendedName>
</protein>
<evidence type="ECO:0000259" key="7">
    <source>
        <dbReference type="PROSITE" id="PS51144"/>
    </source>
</evidence>
<dbReference type="InterPro" id="IPR023561">
    <property type="entry name" value="Carbonic_anhydrase_a-class"/>
</dbReference>
<dbReference type="SUPFAM" id="SSF51069">
    <property type="entry name" value="Carbonic anhydrase"/>
    <property type="match status" value="1"/>
</dbReference>
<sequence>MLFSRLEATIYWSPINETTLLLRHDEKRLKDIAENGILEGYTNKCHDEVEFDYKEGSEKGPSKWGELKKEWETCKCGKMQSPIDLSSCKVKIMRKMGHKKHYKPSNSTIKNRGHDISLQWHGDAGSIWMNGTKYSLLQIHWHFPSEHTINGRRYALELHMVHQSTEEKNKKVVKAVLYKLGRPDPFLFTLRRHVFSLIDQEGAERNLGMINPNYIANMHSKRYYKYKGSLTIPPCTEGVTWIVNKKEDNGKLVKLLFL</sequence>
<comment type="similarity">
    <text evidence="6">Belongs to the alpha-carbonic anhydrase family.</text>
</comment>
<dbReference type="PANTHER" id="PTHR18952">
    <property type="entry name" value="CARBONIC ANHYDRASE"/>
    <property type="match status" value="1"/>
</dbReference>
<evidence type="ECO:0000256" key="6">
    <source>
        <dbReference type="RuleBase" id="RU367011"/>
    </source>
</evidence>
<comment type="caution">
    <text evidence="8">The sequence shown here is derived from an EMBL/GenBank/DDBJ whole genome shotgun (WGS) entry which is preliminary data.</text>
</comment>
<proteinExistence type="inferred from homology"/>
<reference evidence="8" key="1">
    <citation type="submission" date="2023-12" db="EMBL/GenBank/DDBJ databases">
        <title>Genome assembly of Anisodus tanguticus.</title>
        <authorList>
            <person name="Wang Y.-J."/>
        </authorList>
    </citation>
    <scope>NUCLEOTIDE SEQUENCE</scope>
    <source>
        <strain evidence="8">KB-2021</strain>
        <tissue evidence="8">Leaf</tissue>
    </source>
</reference>
<evidence type="ECO:0000256" key="5">
    <source>
        <dbReference type="ARBA" id="ARBA00023239"/>
    </source>
</evidence>
<comment type="catalytic activity">
    <reaction evidence="6">
        <text>hydrogencarbonate + H(+) = CO2 + H2O</text>
        <dbReference type="Rhea" id="RHEA:10748"/>
        <dbReference type="ChEBI" id="CHEBI:15377"/>
        <dbReference type="ChEBI" id="CHEBI:15378"/>
        <dbReference type="ChEBI" id="CHEBI:16526"/>
        <dbReference type="ChEBI" id="CHEBI:17544"/>
        <dbReference type="EC" id="4.2.1.1"/>
    </reaction>
</comment>
<evidence type="ECO:0000256" key="4">
    <source>
        <dbReference type="ARBA" id="ARBA00022833"/>
    </source>
</evidence>
<dbReference type="Proteomes" id="UP001291623">
    <property type="component" value="Unassembled WGS sequence"/>
</dbReference>
<dbReference type="Gene3D" id="3.10.200.10">
    <property type="entry name" value="Alpha carbonic anhydrase"/>
    <property type="match status" value="1"/>
</dbReference>
<dbReference type="CDD" id="cd03124">
    <property type="entry name" value="alpha_CA_prokaryotic_like"/>
    <property type="match status" value="1"/>
</dbReference>
<keyword evidence="5 6" id="KW-0456">Lyase</keyword>
<dbReference type="PANTHER" id="PTHR18952:SF256">
    <property type="entry name" value="CARBONIC ANHYDRASE"/>
    <property type="match status" value="1"/>
</dbReference>
<evidence type="ECO:0000313" key="9">
    <source>
        <dbReference type="Proteomes" id="UP001291623"/>
    </source>
</evidence>
<evidence type="ECO:0000256" key="1">
    <source>
        <dbReference type="ARBA" id="ARBA00001947"/>
    </source>
</evidence>
<dbReference type="EC" id="4.2.1.1" evidence="2 6"/>
<keyword evidence="3 6" id="KW-0479">Metal-binding</keyword>
<evidence type="ECO:0000313" key="8">
    <source>
        <dbReference type="EMBL" id="KAK4343067.1"/>
    </source>
</evidence>
<comment type="cofactor">
    <cofactor evidence="1 6">
        <name>Zn(2+)</name>
        <dbReference type="ChEBI" id="CHEBI:29105"/>
    </cofactor>
</comment>
<organism evidence="8 9">
    <name type="scientific">Anisodus tanguticus</name>
    <dbReference type="NCBI Taxonomy" id="243964"/>
    <lineage>
        <taxon>Eukaryota</taxon>
        <taxon>Viridiplantae</taxon>
        <taxon>Streptophyta</taxon>
        <taxon>Embryophyta</taxon>
        <taxon>Tracheophyta</taxon>
        <taxon>Spermatophyta</taxon>
        <taxon>Magnoliopsida</taxon>
        <taxon>eudicotyledons</taxon>
        <taxon>Gunneridae</taxon>
        <taxon>Pentapetalae</taxon>
        <taxon>asterids</taxon>
        <taxon>lamiids</taxon>
        <taxon>Solanales</taxon>
        <taxon>Solanaceae</taxon>
        <taxon>Solanoideae</taxon>
        <taxon>Hyoscyameae</taxon>
        <taxon>Anisodus</taxon>
    </lineage>
</organism>
<comment type="function">
    <text evidence="6">Reversible hydration of carbon dioxide.</text>
</comment>
<evidence type="ECO:0000256" key="3">
    <source>
        <dbReference type="ARBA" id="ARBA00022723"/>
    </source>
</evidence>
<gene>
    <name evidence="8" type="ORF">RND71_038883</name>
</gene>
<keyword evidence="9" id="KW-1185">Reference proteome</keyword>
<dbReference type="InterPro" id="IPR001148">
    <property type="entry name" value="CA_dom"/>
</dbReference>
<dbReference type="GO" id="GO:0004089">
    <property type="term" value="F:carbonate dehydratase activity"/>
    <property type="evidence" value="ECO:0007669"/>
    <property type="project" value="UniProtKB-UniRule"/>
</dbReference>
<dbReference type="PROSITE" id="PS51144">
    <property type="entry name" value="ALPHA_CA_2"/>
    <property type="match status" value="1"/>
</dbReference>
<evidence type="ECO:0000256" key="2">
    <source>
        <dbReference type="ARBA" id="ARBA00012925"/>
    </source>
</evidence>
<dbReference type="InterPro" id="IPR036398">
    <property type="entry name" value="CA_dom_sf"/>
</dbReference>
<dbReference type="GO" id="GO:0008270">
    <property type="term" value="F:zinc ion binding"/>
    <property type="evidence" value="ECO:0007669"/>
    <property type="project" value="UniProtKB-UniRule"/>
</dbReference>
<accession>A0AAE1R3I5</accession>
<dbReference type="EMBL" id="JAVYJV010000021">
    <property type="protein sequence ID" value="KAK4343067.1"/>
    <property type="molecule type" value="Genomic_DNA"/>
</dbReference>
<dbReference type="AlphaFoldDB" id="A0AAE1R3I5"/>
<keyword evidence="4 6" id="KW-0862">Zinc</keyword>
<feature type="domain" description="Alpha-carbonic anhydrase" evidence="7">
    <location>
        <begin position="49"/>
        <end position="258"/>
    </location>
</feature>